<protein>
    <submittedName>
        <fullName evidence="2">Uncharacterized protein</fullName>
    </submittedName>
</protein>
<dbReference type="HOGENOM" id="CLU_1504344_0_0_1"/>
<gene>
    <name evidence="2" type="ORF">M408DRAFT_11683</name>
</gene>
<reference evidence="3" key="2">
    <citation type="submission" date="2015-01" db="EMBL/GenBank/DDBJ databases">
        <title>Evolutionary Origins and Diversification of the Mycorrhizal Mutualists.</title>
        <authorList>
            <consortium name="DOE Joint Genome Institute"/>
            <consortium name="Mycorrhizal Genomics Consortium"/>
            <person name="Kohler A."/>
            <person name="Kuo A."/>
            <person name="Nagy L.G."/>
            <person name="Floudas D."/>
            <person name="Copeland A."/>
            <person name="Barry K.W."/>
            <person name="Cichocki N."/>
            <person name="Veneault-Fourrey C."/>
            <person name="LaButti K."/>
            <person name="Lindquist E.A."/>
            <person name="Lipzen A."/>
            <person name="Lundell T."/>
            <person name="Morin E."/>
            <person name="Murat C."/>
            <person name="Riley R."/>
            <person name="Ohm R."/>
            <person name="Sun H."/>
            <person name="Tunlid A."/>
            <person name="Henrissat B."/>
            <person name="Grigoriev I.V."/>
            <person name="Hibbett D.S."/>
            <person name="Martin F."/>
        </authorList>
    </citation>
    <scope>NUCLEOTIDE SEQUENCE [LARGE SCALE GENOMIC DNA]</scope>
    <source>
        <strain evidence="3">MAFF 305830</strain>
    </source>
</reference>
<evidence type="ECO:0000313" key="2">
    <source>
        <dbReference type="EMBL" id="KIM23203.1"/>
    </source>
</evidence>
<dbReference type="Proteomes" id="UP000054097">
    <property type="component" value="Unassembled WGS sequence"/>
</dbReference>
<evidence type="ECO:0000313" key="3">
    <source>
        <dbReference type="Proteomes" id="UP000054097"/>
    </source>
</evidence>
<feature type="chain" id="PRO_5002157874" evidence="1">
    <location>
        <begin position="17"/>
        <end position="179"/>
    </location>
</feature>
<proteinExistence type="predicted"/>
<keyword evidence="1" id="KW-0732">Signal</keyword>
<accession>A0A0C2W9W1</accession>
<sequence length="179" mass="19344">MVSALPILVVFGAMVATPPLDPGLLSTVSPKITEELLRALASPTVAALPKVASMMAAYSAGPAPLAAVHFLIASALASVPANGFRDLIAKEVAFASYKLVSASIHIGNLELSTSGYKNIHTCHAWIVLGVVFQYDFMIFSFQSKSALIQYCHRKRLMKVLAFRFELEGLVTLCGYRREE</sequence>
<name>A0A0C2W9W1_SERVB</name>
<reference evidence="2 3" key="1">
    <citation type="submission" date="2014-04" db="EMBL/GenBank/DDBJ databases">
        <authorList>
            <consortium name="DOE Joint Genome Institute"/>
            <person name="Kuo A."/>
            <person name="Zuccaro A."/>
            <person name="Kohler A."/>
            <person name="Nagy L.G."/>
            <person name="Floudas D."/>
            <person name="Copeland A."/>
            <person name="Barry K.W."/>
            <person name="Cichocki N."/>
            <person name="Veneault-Fourrey C."/>
            <person name="LaButti K."/>
            <person name="Lindquist E.A."/>
            <person name="Lipzen A."/>
            <person name="Lundell T."/>
            <person name="Morin E."/>
            <person name="Murat C."/>
            <person name="Sun H."/>
            <person name="Tunlid A."/>
            <person name="Henrissat B."/>
            <person name="Grigoriev I.V."/>
            <person name="Hibbett D.S."/>
            <person name="Martin F."/>
            <person name="Nordberg H.P."/>
            <person name="Cantor M.N."/>
            <person name="Hua S.X."/>
        </authorList>
    </citation>
    <scope>NUCLEOTIDE SEQUENCE [LARGE SCALE GENOMIC DNA]</scope>
    <source>
        <strain evidence="2 3">MAFF 305830</strain>
    </source>
</reference>
<organism evidence="2 3">
    <name type="scientific">Serendipita vermifera MAFF 305830</name>
    <dbReference type="NCBI Taxonomy" id="933852"/>
    <lineage>
        <taxon>Eukaryota</taxon>
        <taxon>Fungi</taxon>
        <taxon>Dikarya</taxon>
        <taxon>Basidiomycota</taxon>
        <taxon>Agaricomycotina</taxon>
        <taxon>Agaricomycetes</taxon>
        <taxon>Sebacinales</taxon>
        <taxon>Serendipitaceae</taxon>
        <taxon>Serendipita</taxon>
    </lineage>
</organism>
<dbReference type="EMBL" id="KN824341">
    <property type="protein sequence ID" value="KIM23203.1"/>
    <property type="molecule type" value="Genomic_DNA"/>
</dbReference>
<dbReference type="AlphaFoldDB" id="A0A0C2W9W1"/>
<evidence type="ECO:0000256" key="1">
    <source>
        <dbReference type="SAM" id="SignalP"/>
    </source>
</evidence>
<feature type="signal peptide" evidence="1">
    <location>
        <begin position="1"/>
        <end position="16"/>
    </location>
</feature>
<keyword evidence="3" id="KW-1185">Reference proteome</keyword>